<dbReference type="RefSeq" id="WP_089015258.1">
    <property type="nucleotide sequence ID" value="NZ_LT607754.1"/>
</dbReference>
<dbReference type="PANTHER" id="PTHR11632">
    <property type="entry name" value="SUCCINATE DEHYDROGENASE 2 FLAVOPROTEIN SUBUNIT"/>
    <property type="match status" value="1"/>
</dbReference>
<dbReference type="SUPFAM" id="SSF46977">
    <property type="entry name" value="Succinate dehydrogenase/fumarate reductase flavoprotein C-terminal domain"/>
    <property type="match status" value="1"/>
</dbReference>
<protein>
    <recommendedName>
        <fullName evidence="4">succinate dehydrogenase</fullName>
        <ecNumber evidence="4">1.3.5.1</ecNumber>
    </recommendedName>
</protein>
<dbReference type="Gene3D" id="3.50.50.60">
    <property type="entry name" value="FAD/NAD(P)-binding domain"/>
    <property type="match status" value="1"/>
</dbReference>
<keyword evidence="8" id="KW-0274">FAD</keyword>
<dbReference type="FunFam" id="1.20.58.100:FF:000003">
    <property type="entry name" value="Succinate dehydrogenase flavoprotein subunit"/>
    <property type="match status" value="1"/>
</dbReference>
<proteinExistence type="inferred from homology"/>
<evidence type="ECO:0000256" key="8">
    <source>
        <dbReference type="ARBA" id="ARBA00022827"/>
    </source>
</evidence>
<evidence type="ECO:0000256" key="2">
    <source>
        <dbReference type="ARBA" id="ARBA00004413"/>
    </source>
</evidence>
<dbReference type="GO" id="GO:0008177">
    <property type="term" value="F:succinate dehydrogenase (quinone) activity"/>
    <property type="evidence" value="ECO:0007669"/>
    <property type="project" value="UniProtKB-EC"/>
</dbReference>
<feature type="domain" description="FAD-dependent oxidoreductase 2 FAD-binding" evidence="14">
    <location>
        <begin position="44"/>
        <end position="449"/>
    </location>
</feature>
<feature type="active site" description="Proton acceptor" evidence="13">
    <location>
        <position position="338"/>
    </location>
</feature>
<dbReference type="EC" id="1.3.5.1" evidence="4"/>
<evidence type="ECO:0000256" key="13">
    <source>
        <dbReference type="PIRSR" id="PIRSR630664-50"/>
    </source>
</evidence>
<dbReference type="Gene3D" id="3.90.700.10">
    <property type="entry name" value="Succinate dehydrogenase/fumarate reductase flavoprotein, catalytic domain"/>
    <property type="match status" value="1"/>
</dbReference>
<evidence type="ECO:0000256" key="6">
    <source>
        <dbReference type="ARBA" id="ARBA00022475"/>
    </source>
</evidence>
<keyword evidence="10" id="KW-0560">Oxidoreductase</keyword>
<comment type="catalytic activity">
    <reaction evidence="12">
        <text>a quinone + succinate = fumarate + a quinol</text>
        <dbReference type="Rhea" id="RHEA:40523"/>
        <dbReference type="ChEBI" id="CHEBI:24646"/>
        <dbReference type="ChEBI" id="CHEBI:29806"/>
        <dbReference type="ChEBI" id="CHEBI:30031"/>
        <dbReference type="ChEBI" id="CHEBI:132124"/>
        <dbReference type="EC" id="1.3.5.1"/>
    </reaction>
</comment>
<dbReference type="FunFam" id="3.50.50.60:FF:000009">
    <property type="entry name" value="Succinate dehydrogenase flavoprotein subunit"/>
    <property type="match status" value="1"/>
</dbReference>
<evidence type="ECO:0000256" key="9">
    <source>
        <dbReference type="ARBA" id="ARBA00022982"/>
    </source>
</evidence>
<dbReference type="OrthoDB" id="9805351at2"/>
<evidence type="ECO:0000256" key="4">
    <source>
        <dbReference type="ARBA" id="ARBA00012792"/>
    </source>
</evidence>
<dbReference type="PRINTS" id="PR00368">
    <property type="entry name" value="FADPNR"/>
</dbReference>
<dbReference type="Pfam" id="PF00890">
    <property type="entry name" value="FAD_binding_2"/>
    <property type="match status" value="1"/>
</dbReference>
<dbReference type="Pfam" id="PF02910">
    <property type="entry name" value="Succ_DH_flav_C"/>
    <property type="match status" value="1"/>
</dbReference>
<evidence type="ECO:0000259" key="15">
    <source>
        <dbReference type="Pfam" id="PF02910"/>
    </source>
</evidence>
<dbReference type="InterPro" id="IPR030664">
    <property type="entry name" value="SdhA/FrdA/AprA"/>
</dbReference>
<evidence type="ECO:0000313" key="17">
    <source>
        <dbReference type="Proteomes" id="UP000198221"/>
    </source>
</evidence>
<name>A0A1C5K0X0_9ACTN</name>
<comment type="cofactor">
    <cofactor evidence="1">
        <name>FAD</name>
        <dbReference type="ChEBI" id="CHEBI:57692"/>
    </cofactor>
</comment>
<dbReference type="NCBIfam" id="NF005749">
    <property type="entry name" value="PRK07573.1"/>
    <property type="match status" value="1"/>
</dbReference>
<dbReference type="GO" id="GO:0033765">
    <property type="term" value="F:steroid dehydrogenase activity, acting on the CH-CH group of donors"/>
    <property type="evidence" value="ECO:0007669"/>
    <property type="project" value="UniProtKB-ARBA"/>
</dbReference>
<dbReference type="InterPro" id="IPR011280">
    <property type="entry name" value="Succ_DH/Fum_Rdt_flav_su"/>
</dbReference>
<evidence type="ECO:0000256" key="3">
    <source>
        <dbReference type="ARBA" id="ARBA00008040"/>
    </source>
</evidence>
<dbReference type="InterPro" id="IPR003953">
    <property type="entry name" value="FAD-dep_OxRdtase_2_FAD-bd"/>
</dbReference>
<dbReference type="FunFam" id="3.90.700.10:FF:000006">
    <property type="entry name" value="Succinate dehydrogenase flavoprotein subunit"/>
    <property type="match status" value="1"/>
</dbReference>
<dbReference type="InterPro" id="IPR027477">
    <property type="entry name" value="Succ_DH/fumarate_Rdtase_cat_sf"/>
</dbReference>
<dbReference type="InterPro" id="IPR037099">
    <property type="entry name" value="Fum_R/Succ_DH_flav-like_C_sf"/>
</dbReference>
<keyword evidence="17" id="KW-1185">Reference proteome</keyword>
<evidence type="ECO:0000256" key="10">
    <source>
        <dbReference type="ARBA" id="ARBA00023002"/>
    </source>
</evidence>
<dbReference type="Proteomes" id="UP000198221">
    <property type="component" value="Chromosome I"/>
</dbReference>
<dbReference type="AlphaFoldDB" id="A0A1C5K0X0"/>
<dbReference type="GO" id="GO:0009055">
    <property type="term" value="F:electron transfer activity"/>
    <property type="evidence" value="ECO:0007669"/>
    <property type="project" value="TreeGrafter"/>
</dbReference>
<dbReference type="PANTHER" id="PTHR11632:SF53">
    <property type="entry name" value="SUCCINATE DEHYDROGENASE FLAVOPROTEIN SUBUNIT"/>
    <property type="match status" value="1"/>
</dbReference>
<keyword evidence="5" id="KW-0813">Transport</keyword>
<evidence type="ECO:0000256" key="12">
    <source>
        <dbReference type="ARBA" id="ARBA00049220"/>
    </source>
</evidence>
<evidence type="ECO:0000313" key="16">
    <source>
        <dbReference type="EMBL" id="SCG76433.1"/>
    </source>
</evidence>
<evidence type="ECO:0000256" key="1">
    <source>
        <dbReference type="ARBA" id="ARBA00001974"/>
    </source>
</evidence>
<evidence type="ECO:0000259" key="14">
    <source>
        <dbReference type="Pfam" id="PF00890"/>
    </source>
</evidence>
<dbReference type="NCBIfam" id="TIGR01811">
    <property type="entry name" value="sdhA_Bsu"/>
    <property type="match status" value="1"/>
</dbReference>
<evidence type="ECO:0000256" key="7">
    <source>
        <dbReference type="ARBA" id="ARBA00022630"/>
    </source>
</evidence>
<sequence>MDLYTEGDPIADAKAPEGPIETRWDRRRFEAKLVNPANRRKMTVIVVGTGLAGGSAAATLAEQGYQVKSYCYQDSPRRAHSIAAQGGINAAKNYRNDGDSVHRLFYDTVKGGDFRSRESNVHRLAEVSVNIIDQCVAQGVPFAREYGGLLDTRSFGGAQVQRTFYARGQTGQQLLLGAYQALERQIGLGNVEMNARHEMLELIIVDGKARGIVVRDLVTGEITTEMADAVVLASGGYGNVFYLSTNAKGCNVTATWRAHRKGAYFANPCYTQIHPTCIPVSGDHQSKLTLMSESLRNDGRVWVPKAKGDDRNPKDIPEDERDYYLERIYPAFGNLVPRDIASRAAKNVCDSGRGVGPTKLGVYLDFGDAINRLGRKAIEAKYGNLFEMYERITGEDPYEVPMRIYPAVHYTMGGLWVDYDLQSTIPGLFVIGEANFSDHGANRLGASALMQGLADGYFVLPSTIANYLASGPFDKVAASHPAVVEARADVEDRIQRLLAVNGDRTVDSFHRELGQIMWEHCGMERSDAGLRKAIDEIRALREQFWQRVRVPGDGEGLNQSLEKAGRVADFFELAELMCIDALHREESCGGHFRAEHQTPDGEAQRDDEHFAYAAAWEYTGSGEPSVLHKEDLKFEYVHPTQRSYK</sequence>
<organism evidence="16 17">
    <name type="scientific">Micromonospora inositola</name>
    <dbReference type="NCBI Taxonomy" id="47865"/>
    <lineage>
        <taxon>Bacteria</taxon>
        <taxon>Bacillati</taxon>
        <taxon>Actinomycetota</taxon>
        <taxon>Actinomycetes</taxon>
        <taxon>Micromonosporales</taxon>
        <taxon>Micromonosporaceae</taxon>
        <taxon>Micromonospora</taxon>
    </lineage>
</organism>
<comment type="similarity">
    <text evidence="3">Belongs to the FAD-dependent oxidoreductase 2 family. FRD/SDH subfamily.</text>
</comment>
<keyword evidence="7" id="KW-0285">Flavoprotein</keyword>
<dbReference type="GO" id="GO:0009061">
    <property type="term" value="P:anaerobic respiration"/>
    <property type="evidence" value="ECO:0007669"/>
    <property type="project" value="TreeGrafter"/>
</dbReference>
<evidence type="ECO:0000256" key="5">
    <source>
        <dbReference type="ARBA" id="ARBA00022448"/>
    </source>
</evidence>
<dbReference type="SUPFAM" id="SSF51905">
    <property type="entry name" value="FAD/NAD(P)-binding domain"/>
    <property type="match status" value="1"/>
</dbReference>
<gene>
    <name evidence="16" type="ORF">GA0070613_5996</name>
</gene>
<keyword evidence="6" id="KW-1003">Cell membrane</keyword>
<evidence type="ECO:0000256" key="11">
    <source>
        <dbReference type="ARBA" id="ARBA00023136"/>
    </source>
</evidence>
<comment type="subcellular location">
    <subcellularLocation>
        <location evidence="2">Cell membrane</location>
        <topology evidence="2">Peripheral membrane protein</topology>
        <orientation evidence="2">Cytoplasmic side</orientation>
    </subcellularLocation>
</comment>
<dbReference type="Gene3D" id="1.20.58.100">
    <property type="entry name" value="Fumarate reductase/succinate dehydrogenase flavoprotein-like, C-terminal domain"/>
    <property type="match status" value="1"/>
</dbReference>
<dbReference type="GO" id="GO:0005886">
    <property type="term" value="C:plasma membrane"/>
    <property type="evidence" value="ECO:0007669"/>
    <property type="project" value="UniProtKB-SubCell"/>
</dbReference>
<dbReference type="InterPro" id="IPR015939">
    <property type="entry name" value="Fum_Rdtase/Succ_DH_flav-like_C"/>
</dbReference>
<reference evidence="17" key="1">
    <citation type="submission" date="2016-06" db="EMBL/GenBank/DDBJ databases">
        <authorList>
            <person name="Varghese N."/>
            <person name="Submissions Spin"/>
        </authorList>
    </citation>
    <scope>NUCLEOTIDE SEQUENCE [LARGE SCALE GENOMIC DNA]</scope>
    <source>
        <strain evidence="17">DSM 43819</strain>
    </source>
</reference>
<keyword evidence="9" id="KW-0249">Electron transport</keyword>
<feature type="domain" description="Fumarate reductase/succinate dehydrogenase flavoprotein-like C-terminal" evidence="15">
    <location>
        <begin position="510"/>
        <end position="644"/>
    </location>
</feature>
<dbReference type="SUPFAM" id="SSF56425">
    <property type="entry name" value="Succinate dehydrogenase/fumarate reductase flavoprotein, catalytic domain"/>
    <property type="match status" value="1"/>
</dbReference>
<accession>A0A1C5K0X0</accession>
<dbReference type="EMBL" id="LT607754">
    <property type="protein sequence ID" value="SCG76433.1"/>
    <property type="molecule type" value="Genomic_DNA"/>
</dbReference>
<dbReference type="InterPro" id="IPR036188">
    <property type="entry name" value="FAD/NAD-bd_sf"/>
</dbReference>
<keyword evidence="11" id="KW-0472">Membrane</keyword>
<dbReference type="GO" id="GO:0050660">
    <property type="term" value="F:flavin adenine dinucleotide binding"/>
    <property type="evidence" value="ECO:0007669"/>
    <property type="project" value="TreeGrafter"/>
</dbReference>